<keyword evidence="2" id="KW-1185">Reference proteome</keyword>
<name>A0ABX0X900_9BACT</name>
<gene>
    <name evidence="1" type="ORF">GGR27_001239</name>
</gene>
<comment type="caution">
    <text evidence="1">The sequence shown here is derived from an EMBL/GenBank/DDBJ whole genome shotgun (WGS) entry which is preliminary data.</text>
</comment>
<sequence length="398" mass="44395">MPSQNSVRLVRGADWFMTRCRTAAEFAACWPAGPEFTDSFWLREETLRFLGDEPQGFGTEGLLVTHEPSGRRVLFSLQQFEFSAAGYVSEAAKGTTSRYDLRRRLLSNVTFRAVCVGQLLTSGPYGLVGLDSFSAEEQATLLSALADTLLAAPDNFDSILLKDLTAPDTRVAQTLRANGYYDLPVDPVMELNLSPAWKTIDDYLADITSKYRVRYRRARGKFAGLTRRSLSALEVRDRRQEIHELYRETSTGAAFNTTSLTVTYFPWLADVQEKANGWSGVTGYFDGLKLVAFTSTVDGGPVLQAHFLGMTDSYKTSHHLYHNILFDLLNVAIERGKRKIDYGRTALEIKSSVGATGANYACLLKAKNPVTNWLIPKFTPAVYAGSDWVERQPFRKGE</sequence>
<proteinExistence type="predicted"/>
<evidence type="ECO:0000313" key="2">
    <source>
        <dbReference type="Proteomes" id="UP000770785"/>
    </source>
</evidence>
<dbReference type="SUPFAM" id="SSF55729">
    <property type="entry name" value="Acyl-CoA N-acyltransferases (Nat)"/>
    <property type="match status" value="1"/>
</dbReference>
<evidence type="ECO:0000313" key="1">
    <source>
        <dbReference type="EMBL" id="NJC25740.1"/>
    </source>
</evidence>
<dbReference type="EMBL" id="JAATJH010000002">
    <property type="protein sequence ID" value="NJC25740.1"/>
    <property type="molecule type" value="Genomic_DNA"/>
</dbReference>
<dbReference type="RefSeq" id="WP_168036525.1">
    <property type="nucleotide sequence ID" value="NZ_JAATJH010000002.1"/>
</dbReference>
<evidence type="ECO:0008006" key="3">
    <source>
        <dbReference type="Google" id="ProtNLM"/>
    </source>
</evidence>
<dbReference type="InterPro" id="IPR016181">
    <property type="entry name" value="Acyl_CoA_acyltransferase"/>
</dbReference>
<protein>
    <recommendedName>
        <fullName evidence="3">BioF2-like acetyltransferase domain-containing protein</fullName>
    </recommendedName>
</protein>
<reference evidence="1 2" key="1">
    <citation type="submission" date="2020-03" db="EMBL/GenBank/DDBJ databases">
        <title>Genomic Encyclopedia of Type Strains, Phase IV (KMG-IV): sequencing the most valuable type-strain genomes for metagenomic binning, comparative biology and taxonomic classification.</title>
        <authorList>
            <person name="Goeker M."/>
        </authorList>
    </citation>
    <scope>NUCLEOTIDE SEQUENCE [LARGE SCALE GENOMIC DNA]</scope>
    <source>
        <strain evidence="1 2">DSM 105096</strain>
    </source>
</reference>
<organism evidence="1 2">
    <name type="scientific">Neolewinella antarctica</name>
    <dbReference type="NCBI Taxonomy" id="442734"/>
    <lineage>
        <taxon>Bacteria</taxon>
        <taxon>Pseudomonadati</taxon>
        <taxon>Bacteroidota</taxon>
        <taxon>Saprospiria</taxon>
        <taxon>Saprospirales</taxon>
        <taxon>Lewinellaceae</taxon>
        <taxon>Neolewinella</taxon>
    </lineage>
</organism>
<accession>A0ABX0X900</accession>
<dbReference type="Proteomes" id="UP000770785">
    <property type="component" value="Unassembled WGS sequence"/>
</dbReference>